<dbReference type="RefSeq" id="WP_070954805.1">
    <property type="nucleotide sequence ID" value="NZ_CP015208.1"/>
</dbReference>
<dbReference type="EMBL" id="CP015208">
    <property type="protein sequence ID" value="AOY56299.1"/>
    <property type="molecule type" value="Genomic_DNA"/>
</dbReference>
<dbReference type="PROSITE" id="PS51786">
    <property type="entry name" value="LON_PROTEOLYTIC"/>
    <property type="match status" value="1"/>
</dbReference>
<proteinExistence type="inferred from homology"/>
<organism evidence="5 6">
    <name type="scientific">Candidatus Rhodoluna planktonica</name>
    <dbReference type="NCBI Taxonomy" id="535712"/>
    <lineage>
        <taxon>Bacteria</taxon>
        <taxon>Bacillati</taxon>
        <taxon>Actinomycetota</taxon>
        <taxon>Actinomycetes</taxon>
        <taxon>Micrococcales</taxon>
        <taxon>Microbacteriaceae</taxon>
        <taxon>Luna cluster</taxon>
        <taxon>Luna-1 subcluster</taxon>
        <taxon>Rhodoluna</taxon>
    </lineage>
</organism>
<dbReference type="InterPro" id="IPR036034">
    <property type="entry name" value="PDZ_sf"/>
</dbReference>
<dbReference type="AlphaFoldDB" id="A0A1D9DZS8"/>
<feature type="domain" description="Lon proteolytic" evidence="4">
    <location>
        <begin position="246"/>
        <end position="344"/>
    </location>
</feature>
<dbReference type="PROSITE" id="PS50106">
    <property type="entry name" value="PDZ"/>
    <property type="match status" value="1"/>
</dbReference>
<dbReference type="GO" id="GO:0004176">
    <property type="term" value="F:ATP-dependent peptidase activity"/>
    <property type="evidence" value="ECO:0007669"/>
    <property type="project" value="UniProtKB-UniRule"/>
</dbReference>
<dbReference type="InterPro" id="IPR014721">
    <property type="entry name" value="Ribsml_uS5_D2-typ_fold_subgr"/>
</dbReference>
<reference evidence="5 6" key="1">
    <citation type="journal article" date="2016" name="Biochim. Biophys. Acta">
        <title>Photochemical characterization of actinorhodopsin and its functional existence in the natural host.</title>
        <authorList>
            <person name="Nakamura S."/>
            <person name="Kikukawa T."/>
            <person name="Tamogami J."/>
            <person name="Kamiya M."/>
            <person name="Aizawa T."/>
            <person name="Hahn M.W."/>
            <person name="Ihara K."/>
            <person name="Kamo N."/>
            <person name="Demura M."/>
        </authorList>
    </citation>
    <scope>NUCLEOTIDE SEQUENCE [LARGE SCALE GENOMIC DNA]</scope>
    <source>
        <strain evidence="5 6">MWH-Dar1</strain>
    </source>
</reference>
<dbReference type="Gene3D" id="3.30.230.10">
    <property type="match status" value="1"/>
</dbReference>
<dbReference type="Pfam" id="PF05362">
    <property type="entry name" value="Lon_C"/>
    <property type="match status" value="1"/>
</dbReference>
<dbReference type="GO" id="GO:0005524">
    <property type="term" value="F:ATP binding"/>
    <property type="evidence" value="ECO:0007669"/>
    <property type="project" value="InterPro"/>
</dbReference>
<comment type="catalytic activity">
    <reaction evidence="1">
        <text>Hydrolysis of proteins in presence of ATP.</text>
        <dbReference type="EC" id="3.4.21.53"/>
    </reaction>
</comment>
<feature type="active site" evidence="1">
    <location>
        <position position="296"/>
    </location>
</feature>
<keyword evidence="6" id="KW-1185">Reference proteome</keyword>
<dbReference type="OrthoDB" id="2356897at2"/>
<keyword evidence="1" id="KW-0645">Protease</keyword>
<dbReference type="GO" id="GO:0006508">
    <property type="term" value="P:proteolysis"/>
    <property type="evidence" value="ECO:0007669"/>
    <property type="project" value="UniProtKB-KW"/>
</dbReference>
<dbReference type="SUPFAM" id="SSF50156">
    <property type="entry name" value="PDZ domain-like"/>
    <property type="match status" value="1"/>
</dbReference>
<keyword evidence="1" id="KW-0378">Hydrolase</keyword>
<dbReference type="InterPro" id="IPR020568">
    <property type="entry name" value="Ribosomal_Su5_D2-typ_SF"/>
</dbReference>
<evidence type="ECO:0000259" key="4">
    <source>
        <dbReference type="PROSITE" id="PS51786"/>
    </source>
</evidence>
<feature type="domain" description="PDZ" evidence="3">
    <location>
        <begin position="127"/>
        <end position="205"/>
    </location>
</feature>
<dbReference type="InterPro" id="IPR001478">
    <property type="entry name" value="PDZ"/>
</dbReference>
<dbReference type="Pfam" id="PF13180">
    <property type="entry name" value="PDZ_2"/>
    <property type="match status" value="1"/>
</dbReference>
<sequence>MSLFETEAVPRTRRRFGLGFLALASVSMLGLVALPTPYVIERPGPTFDLLAQTDGQSVISIEGAKVYPTEGELHLLTVSIVGNRNATPSWLELGMAWLDPSQSVIPIDQVFPANQTVEQSEAESTALMEISQQDAIAAALLELGYEVPGRVYISQVNTGSPASKKLVASDFVVAIDSVKVSTVEQLRELVAKYDGQKPLTVTVLRNGSQFDYEITPVKDDTGAWRLGIIVGYKYDFPIQVKLELADVGGPSGGLMFALAVIDKLTPGDLTSKNIIAGTGTISPTGAVGPIGGIQQKMFSAVREGATLFFAPKSNCDEVIGHVPEGLTVIAVESLDDSLSALTAVKNQNYSSLPTCSAN</sequence>
<evidence type="ECO:0000259" key="3">
    <source>
        <dbReference type="PROSITE" id="PS50106"/>
    </source>
</evidence>
<dbReference type="InterPro" id="IPR027065">
    <property type="entry name" value="Lon_Prtase"/>
</dbReference>
<feature type="active site" evidence="1">
    <location>
        <position position="251"/>
    </location>
</feature>
<accession>A0A1D9DZS8</accession>
<evidence type="ECO:0000313" key="6">
    <source>
        <dbReference type="Proteomes" id="UP000243784"/>
    </source>
</evidence>
<dbReference type="EC" id="3.4.21.53" evidence="1"/>
<keyword evidence="1" id="KW-0720">Serine protease</keyword>
<gene>
    <name evidence="5" type="ORF">A4Z71_04900</name>
</gene>
<dbReference type="GO" id="GO:0004252">
    <property type="term" value="F:serine-type endopeptidase activity"/>
    <property type="evidence" value="ECO:0007669"/>
    <property type="project" value="UniProtKB-UniRule"/>
</dbReference>
<feature type="transmembrane region" description="Helical" evidence="2">
    <location>
        <begin position="20"/>
        <end position="40"/>
    </location>
</feature>
<comment type="similarity">
    <text evidence="1">Belongs to the peptidase S16 family.</text>
</comment>
<evidence type="ECO:0000313" key="5">
    <source>
        <dbReference type="EMBL" id="AOY56299.1"/>
    </source>
</evidence>
<dbReference type="SUPFAM" id="SSF54211">
    <property type="entry name" value="Ribosomal protein S5 domain 2-like"/>
    <property type="match status" value="1"/>
</dbReference>
<dbReference type="InterPro" id="IPR008269">
    <property type="entry name" value="Lon_proteolytic"/>
</dbReference>
<dbReference type="STRING" id="535712.A4Z71_04900"/>
<dbReference type="PANTHER" id="PTHR10046">
    <property type="entry name" value="ATP DEPENDENT LON PROTEASE FAMILY MEMBER"/>
    <property type="match status" value="1"/>
</dbReference>
<name>A0A1D9DZS8_9MICO</name>
<keyword evidence="2" id="KW-0472">Membrane</keyword>
<dbReference type="Gene3D" id="2.30.42.10">
    <property type="match status" value="1"/>
</dbReference>
<evidence type="ECO:0000256" key="1">
    <source>
        <dbReference type="PROSITE-ProRule" id="PRU01122"/>
    </source>
</evidence>
<dbReference type="KEGG" id="rpla:A4Z71_04900"/>
<keyword evidence="2" id="KW-0812">Transmembrane</keyword>
<dbReference type="Proteomes" id="UP000243784">
    <property type="component" value="Chromosome"/>
</dbReference>
<evidence type="ECO:0000256" key="2">
    <source>
        <dbReference type="SAM" id="Phobius"/>
    </source>
</evidence>
<protein>
    <recommendedName>
        <fullName evidence="1">endopeptidase La</fullName>
        <ecNumber evidence="1">3.4.21.53</ecNumber>
    </recommendedName>
</protein>
<dbReference type="GO" id="GO:0030163">
    <property type="term" value="P:protein catabolic process"/>
    <property type="evidence" value="ECO:0007669"/>
    <property type="project" value="InterPro"/>
</dbReference>
<keyword evidence="2" id="KW-1133">Transmembrane helix</keyword>